<gene>
    <name evidence="2" type="ORF">G2W53_044103</name>
</gene>
<evidence type="ECO:0000256" key="1">
    <source>
        <dbReference type="SAM" id="MobiDB-lite"/>
    </source>
</evidence>
<accession>A0A834SPZ6</accession>
<feature type="region of interest" description="Disordered" evidence="1">
    <location>
        <begin position="1"/>
        <end position="21"/>
    </location>
</feature>
<organism evidence="2 3">
    <name type="scientific">Senna tora</name>
    <dbReference type="NCBI Taxonomy" id="362788"/>
    <lineage>
        <taxon>Eukaryota</taxon>
        <taxon>Viridiplantae</taxon>
        <taxon>Streptophyta</taxon>
        <taxon>Embryophyta</taxon>
        <taxon>Tracheophyta</taxon>
        <taxon>Spermatophyta</taxon>
        <taxon>Magnoliopsida</taxon>
        <taxon>eudicotyledons</taxon>
        <taxon>Gunneridae</taxon>
        <taxon>Pentapetalae</taxon>
        <taxon>rosids</taxon>
        <taxon>fabids</taxon>
        <taxon>Fabales</taxon>
        <taxon>Fabaceae</taxon>
        <taxon>Caesalpinioideae</taxon>
        <taxon>Cassia clade</taxon>
        <taxon>Senna</taxon>
    </lineage>
</organism>
<proteinExistence type="predicted"/>
<keyword evidence="3" id="KW-1185">Reference proteome</keyword>
<sequence>MEQGAGGPATKQNGGIYEAYA</sequence>
<comment type="caution">
    <text evidence="2">The sequence shown here is derived from an EMBL/GenBank/DDBJ whole genome shotgun (WGS) entry which is preliminary data.</text>
</comment>
<reference evidence="2" key="1">
    <citation type="submission" date="2020-09" db="EMBL/GenBank/DDBJ databases">
        <title>Genome-Enabled Discovery of Anthraquinone Biosynthesis in Senna tora.</title>
        <authorList>
            <person name="Kang S.-H."/>
            <person name="Pandey R.P."/>
            <person name="Lee C.-M."/>
            <person name="Sim J.-S."/>
            <person name="Jeong J.-T."/>
            <person name="Choi B.-S."/>
            <person name="Jung M."/>
            <person name="Ginzburg D."/>
            <person name="Zhao K."/>
            <person name="Won S.Y."/>
            <person name="Oh T.-J."/>
            <person name="Yu Y."/>
            <person name="Kim N.-H."/>
            <person name="Lee O.R."/>
            <person name="Lee T.-H."/>
            <person name="Bashyal P."/>
            <person name="Kim T.-S."/>
            <person name="Lee W.-H."/>
            <person name="Kawkins C."/>
            <person name="Kim C.-K."/>
            <person name="Kim J.S."/>
            <person name="Ahn B.O."/>
            <person name="Rhee S.Y."/>
            <person name="Sohng J.K."/>
        </authorList>
    </citation>
    <scope>NUCLEOTIDE SEQUENCE</scope>
    <source>
        <tissue evidence="2">Leaf</tissue>
    </source>
</reference>
<evidence type="ECO:0000313" key="2">
    <source>
        <dbReference type="EMBL" id="KAF7804992.1"/>
    </source>
</evidence>
<dbReference type="EMBL" id="JAAIUW010000013">
    <property type="protein sequence ID" value="KAF7804992.1"/>
    <property type="molecule type" value="Genomic_DNA"/>
</dbReference>
<dbReference type="Proteomes" id="UP000634136">
    <property type="component" value="Unassembled WGS sequence"/>
</dbReference>
<name>A0A834SPZ6_9FABA</name>
<protein>
    <submittedName>
        <fullName evidence="2">Uncharacterized protein</fullName>
    </submittedName>
</protein>
<evidence type="ECO:0000313" key="3">
    <source>
        <dbReference type="Proteomes" id="UP000634136"/>
    </source>
</evidence>
<dbReference type="AlphaFoldDB" id="A0A834SPZ6"/>